<feature type="compositionally biased region" description="Low complexity" evidence="6">
    <location>
        <begin position="254"/>
        <end position="267"/>
    </location>
</feature>
<dbReference type="GO" id="GO:0006400">
    <property type="term" value="P:tRNA modification"/>
    <property type="evidence" value="ECO:0007669"/>
    <property type="project" value="TreeGrafter"/>
</dbReference>
<evidence type="ECO:0000256" key="4">
    <source>
        <dbReference type="ARBA" id="ARBA00022694"/>
    </source>
</evidence>
<keyword evidence="9" id="KW-1185">Reference proteome</keyword>
<evidence type="ECO:0000313" key="8">
    <source>
        <dbReference type="EMBL" id="WFD43717.1"/>
    </source>
</evidence>
<name>A0AAF0FFM3_9BASI</name>
<feature type="domain" description="Pseudouridine synthase II N-terminal" evidence="7">
    <location>
        <begin position="85"/>
        <end position="219"/>
    </location>
</feature>
<dbReference type="SUPFAM" id="SSF55120">
    <property type="entry name" value="Pseudouridine synthase"/>
    <property type="match status" value="1"/>
</dbReference>
<organism evidence="8 9">
    <name type="scientific">Malassezia psittaci</name>
    <dbReference type="NCBI Taxonomy" id="1821823"/>
    <lineage>
        <taxon>Eukaryota</taxon>
        <taxon>Fungi</taxon>
        <taxon>Dikarya</taxon>
        <taxon>Basidiomycota</taxon>
        <taxon>Ustilaginomycotina</taxon>
        <taxon>Malasseziomycetes</taxon>
        <taxon>Malasseziales</taxon>
        <taxon>Malasseziaceae</taxon>
        <taxon>Malassezia</taxon>
    </lineage>
</organism>
<keyword evidence="5 8" id="KW-0413">Isomerase</keyword>
<dbReference type="PANTHER" id="PTHR13767">
    <property type="entry name" value="TRNA-PSEUDOURIDINE SYNTHASE"/>
    <property type="match status" value="1"/>
</dbReference>
<dbReference type="PANTHER" id="PTHR13767:SF2">
    <property type="entry name" value="PSEUDOURIDYLATE SYNTHASE TRUB1"/>
    <property type="match status" value="1"/>
</dbReference>
<evidence type="ECO:0000256" key="6">
    <source>
        <dbReference type="SAM" id="MobiDB-lite"/>
    </source>
</evidence>
<keyword evidence="4" id="KW-0819">tRNA processing</keyword>
<feature type="region of interest" description="Disordered" evidence="6">
    <location>
        <begin position="248"/>
        <end position="312"/>
    </location>
</feature>
<dbReference type="InterPro" id="IPR020103">
    <property type="entry name" value="PsdUridine_synth_cat_dom_sf"/>
</dbReference>
<evidence type="ECO:0000256" key="5">
    <source>
        <dbReference type="ARBA" id="ARBA00023235"/>
    </source>
</evidence>
<dbReference type="EC" id="5.4.99.25" evidence="3"/>
<dbReference type="GO" id="GO:0003723">
    <property type="term" value="F:RNA binding"/>
    <property type="evidence" value="ECO:0007669"/>
    <property type="project" value="InterPro"/>
</dbReference>
<evidence type="ECO:0000313" key="9">
    <source>
        <dbReference type="Proteomes" id="UP001214628"/>
    </source>
</evidence>
<dbReference type="Pfam" id="PF01509">
    <property type="entry name" value="TruB_N"/>
    <property type="match status" value="1"/>
</dbReference>
<evidence type="ECO:0000256" key="2">
    <source>
        <dbReference type="ARBA" id="ARBA00008999"/>
    </source>
</evidence>
<proteinExistence type="inferred from homology"/>
<evidence type="ECO:0000256" key="3">
    <source>
        <dbReference type="ARBA" id="ARBA00012787"/>
    </source>
</evidence>
<dbReference type="GO" id="GO:1990481">
    <property type="term" value="P:mRNA pseudouridine synthesis"/>
    <property type="evidence" value="ECO:0007669"/>
    <property type="project" value="TreeGrafter"/>
</dbReference>
<dbReference type="GO" id="GO:0160148">
    <property type="term" value="F:tRNA pseudouridine(55) synthase activity"/>
    <property type="evidence" value="ECO:0007669"/>
    <property type="project" value="UniProtKB-EC"/>
</dbReference>
<comment type="catalytic activity">
    <reaction evidence="1">
        <text>a uridine in mRNA = a pseudouridine in mRNA</text>
        <dbReference type="Rhea" id="RHEA:56644"/>
        <dbReference type="Rhea" id="RHEA-COMP:14658"/>
        <dbReference type="Rhea" id="RHEA-COMP:14659"/>
        <dbReference type="ChEBI" id="CHEBI:65314"/>
        <dbReference type="ChEBI" id="CHEBI:65315"/>
    </reaction>
</comment>
<evidence type="ECO:0000259" key="7">
    <source>
        <dbReference type="Pfam" id="PF01509"/>
    </source>
</evidence>
<accession>A0AAF0FFM3</accession>
<comment type="similarity">
    <text evidence="2">Belongs to the pseudouridine synthase TruB family.</text>
</comment>
<dbReference type="GO" id="GO:0005634">
    <property type="term" value="C:nucleus"/>
    <property type="evidence" value="ECO:0007669"/>
    <property type="project" value="TreeGrafter"/>
</dbReference>
<dbReference type="Gene3D" id="3.30.2350.10">
    <property type="entry name" value="Pseudouridine synthase"/>
    <property type="match status" value="1"/>
</dbReference>
<dbReference type="Proteomes" id="UP001214628">
    <property type="component" value="Chromosome 3"/>
</dbReference>
<dbReference type="InterPro" id="IPR002501">
    <property type="entry name" value="PsdUridine_synth_N"/>
</dbReference>
<feature type="compositionally biased region" description="Polar residues" evidence="6">
    <location>
        <begin position="300"/>
        <end position="312"/>
    </location>
</feature>
<sequence length="424" mass="45880">MPATAKGTQLASPMDRPLSGLFAIAKPSGPTSMELLENLKRLFASSSLFYAHDAPAPFSSAAKKIKRPKPWEKALLAKCGRLPPKIGQGGTLDPLAEGVLGRSFGTDPVVGVGTATKELQQFLHCTKDYRVTGLFGTATSSYDSKDPVVSHAPFAHIDQELLREKLALFKGDIQQIPPLYSALRMDGKRLFEYAREKLPLPRPIEARSVTVSEICLADWLPGGQHEYRAPEMEVSDDEKAIYQRMQEMTKDSNAASSTQAATATLASEKNTEDKASELESDTQESDGSKQIASQAAEPTAQDTSANSTQRNGQPAAFVLEMTVSSGTYVRSIVHDLGIACNSAAHVVRLIRTRQGAFSLGHNHVSDGASVVDGQVSLPGNCIPWEVFERGLAELDINPPAQAEPGKNDKLREWEQVLLSRIQAV</sequence>
<dbReference type="HAMAP" id="MF_01080">
    <property type="entry name" value="TruB_bact"/>
    <property type="match status" value="1"/>
</dbReference>
<dbReference type="EMBL" id="CP118377">
    <property type="protein sequence ID" value="WFD43717.1"/>
    <property type="molecule type" value="Genomic_DNA"/>
</dbReference>
<dbReference type="InterPro" id="IPR014780">
    <property type="entry name" value="tRNA_psdUridine_synth_TruB"/>
</dbReference>
<reference evidence="8" key="1">
    <citation type="submission" date="2023-02" db="EMBL/GenBank/DDBJ databases">
        <title>Mating type loci evolution in Malassezia.</title>
        <authorList>
            <person name="Coelho M.A."/>
        </authorList>
    </citation>
    <scope>NUCLEOTIDE SEQUENCE</scope>
    <source>
        <strain evidence="8">CBS 14136</strain>
    </source>
</reference>
<evidence type="ECO:0000256" key="1">
    <source>
        <dbReference type="ARBA" id="ARBA00001166"/>
    </source>
</evidence>
<protein>
    <recommendedName>
        <fullName evidence="3">tRNA pseudouridine(55) synthase</fullName>
        <ecNumber evidence="3">5.4.99.25</ecNumber>
    </recommendedName>
</protein>
<dbReference type="AlphaFoldDB" id="A0AAF0FFM3"/>
<gene>
    <name evidence="8" type="primary">PUS4</name>
    <name evidence="8" type="ORF">MPSI1_002381</name>
</gene>